<evidence type="ECO:0000256" key="1">
    <source>
        <dbReference type="SAM" id="Phobius"/>
    </source>
</evidence>
<feature type="transmembrane region" description="Helical" evidence="1">
    <location>
        <begin position="69"/>
        <end position="87"/>
    </location>
</feature>
<dbReference type="AlphaFoldDB" id="A0AAU7DT37"/>
<feature type="transmembrane region" description="Helical" evidence="1">
    <location>
        <begin position="99"/>
        <end position="119"/>
    </location>
</feature>
<keyword evidence="1" id="KW-0472">Membrane</keyword>
<protein>
    <submittedName>
        <fullName evidence="2">Uncharacterized protein</fullName>
    </submittedName>
</protein>
<accession>A0AAU7DT37</accession>
<organism evidence="2">
    <name type="scientific">Jonesiaceae bacterium BS-20</name>
    <dbReference type="NCBI Taxonomy" id="3120821"/>
    <lineage>
        <taxon>Bacteria</taxon>
        <taxon>Bacillati</taxon>
        <taxon>Actinomycetota</taxon>
        <taxon>Actinomycetes</taxon>
        <taxon>Micrococcales</taxon>
        <taxon>Jonesiaceae</taxon>
    </lineage>
</organism>
<dbReference type="EMBL" id="CP146203">
    <property type="protein sequence ID" value="XBH20403.1"/>
    <property type="molecule type" value="Genomic_DNA"/>
</dbReference>
<keyword evidence="1" id="KW-1133">Transmembrane helix</keyword>
<keyword evidence="1" id="KW-0812">Transmembrane</keyword>
<name>A0AAU7DT37_9MICO</name>
<sequence length="185" mass="20447">MGVLKYFNRLANAPDIRADPLGALAGLPRGSAAEFRVAAWPLWYVQFRQVSILRAPSVKSDRAVGHTQSMRHVTGGVLFFLAAVLIYEVFDASNSEQNRLFFGIAALVLVALGAALFIWKRHDVRKILALIDRNEALIQLSWQVDQMVAAGQIPLAPLGWQGPVPPPLTGTGDEYFGWPRPWQSQ</sequence>
<gene>
    <name evidence="2" type="ORF">V5R04_09095</name>
</gene>
<reference evidence="2" key="1">
    <citation type="submission" date="2024-02" db="EMBL/GenBank/DDBJ databases">
        <title>Tomenella chthoni gen. nov. sp. nov., a member of the family Jonesiaceae isolated from bat guano.</title>
        <authorList>
            <person name="Miller S.L."/>
            <person name="King J."/>
            <person name="Sankaranarayanan K."/>
            <person name="Lawson P.A."/>
        </authorList>
    </citation>
    <scope>NUCLEOTIDE SEQUENCE</scope>
    <source>
        <strain evidence="2">BS-20</strain>
    </source>
</reference>
<proteinExistence type="predicted"/>
<evidence type="ECO:0000313" key="2">
    <source>
        <dbReference type="EMBL" id="XBH20403.1"/>
    </source>
</evidence>